<protein>
    <submittedName>
        <fullName evidence="1">DUF4835 family protein</fullName>
    </submittedName>
</protein>
<sequence>MSPFTSKGQEFDCTVTVNIDQLEGSSFNYLENLKPTLENYINEYQWTEQDFAEEERIDCQIQVAINSGTSDYTFSAEVVFQVQRPIYNTTAKTTTVLLSDNAWQFSYPEGKSLIHDELQFDALTGFIDFYCYTMLGYDFDTFSEHGGDPYFGKAQNILNLAESTSAIGWTRSTNNRRNRNTMITDLVSSNYRPLRTAYYRYHRLGLDQFVTDPEIAREEILSALKTIQETKRRSTSNFLFDIFFDAKAREIAAVFDEAETDVRLEAYDVLQDTDKGHLSEYESLQN</sequence>
<organism evidence="1 2">
    <name type="scientific">Gracilimonas sediminicola</name>
    <dbReference type="NCBI Taxonomy" id="2952158"/>
    <lineage>
        <taxon>Bacteria</taxon>
        <taxon>Pseudomonadati</taxon>
        <taxon>Balneolota</taxon>
        <taxon>Balneolia</taxon>
        <taxon>Balneolales</taxon>
        <taxon>Balneolaceae</taxon>
        <taxon>Gracilimonas</taxon>
    </lineage>
</organism>
<accession>A0A9X2RDJ4</accession>
<comment type="caution">
    <text evidence="1">The sequence shown here is derived from an EMBL/GenBank/DDBJ whole genome shotgun (WGS) entry which is preliminary data.</text>
</comment>
<evidence type="ECO:0000313" key="1">
    <source>
        <dbReference type="EMBL" id="MCP9290517.1"/>
    </source>
</evidence>
<dbReference type="Pfam" id="PF16119">
    <property type="entry name" value="DUF4835"/>
    <property type="match status" value="1"/>
</dbReference>
<dbReference type="Proteomes" id="UP001139125">
    <property type="component" value="Unassembled WGS sequence"/>
</dbReference>
<gene>
    <name evidence="1" type="ORF">NM125_02845</name>
</gene>
<keyword evidence="2" id="KW-1185">Reference proteome</keyword>
<dbReference type="AlphaFoldDB" id="A0A9X2RDJ4"/>
<dbReference type="InterPro" id="IPR032274">
    <property type="entry name" value="DUF4835"/>
</dbReference>
<proteinExistence type="predicted"/>
<reference evidence="1" key="1">
    <citation type="submission" date="2022-06" db="EMBL/GenBank/DDBJ databases">
        <title>Gracilimonas sp. CAU 1638 isolated from sea sediment.</title>
        <authorList>
            <person name="Kim W."/>
        </authorList>
    </citation>
    <scope>NUCLEOTIDE SEQUENCE</scope>
    <source>
        <strain evidence="1">CAU 1638</strain>
    </source>
</reference>
<evidence type="ECO:0000313" key="2">
    <source>
        <dbReference type="Proteomes" id="UP001139125"/>
    </source>
</evidence>
<name>A0A9X2RDJ4_9BACT</name>
<dbReference type="EMBL" id="JANDBC010000001">
    <property type="protein sequence ID" value="MCP9290517.1"/>
    <property type="molecule type" value="Genomic_DNA"/>
</dbReference>